<sequence>MRALAQFVMRGRTQAAAVALVGHWIPLVSPAAVALVTLRRGMADGLLVLLWALLPPIVYMVVGQTSAVLAVIGAISVFAIALLLRSSASWAHALMGLVACNTLGVLLLAKLAPGFINEMIELGKALFDSVRSQASQPVALPEADTTLVLGWLAALGTLSCILSMLLGRWWQAQLYNPGGFGEEFRALRLKPVAAMVCLVAALYCYLQPGSMSVWVWVFVQPLLFAGIALVHSVAKRRALATQWMVLFYCALLLVQPLKILLVVIAFCDTWLNIRGKIRAKP</sequence>
<feature type="transmembrane region" description="Helical" evidence="1">
    <location>
        <begin position="67"/>
        <end position="84"/>
    </location>
</feature>
<feature type="transmembrane region" description="Helical" evidence="1">
    <location>
        <begin position="187"/>
        <end position="206"/>
    </location>
</feature>
<dbReference type="Proteomes" id="UP001273505">
    <property type="component" value="Unassembled WGS sequence"/>
</dbReference>
<accession>A0ABU4S2Q8</accession>
<proteinExistence type="predicted"/>
<keyword evidence="3" id="KW-1185">Reference proteome</keyword>
<evidence type="ECO:0000256" key="1">
    <source>
        <dbReference type="SAM" id="Phobius"/>
    </source>
</evidence>
<reference evidence="2 3" key="1">
    <citation type="submission" date="2023-11" db="EMBL/GenBank/DDBJ databases">
        <title>Gilvimarinus fulvus sp. nov., isolated from the surface of Kelp.</title>
        <authorList>
            <person name="Sun Y.Y."/>
            <person name="Gong Y."/>
            <person name="Du Z.J."/>
        </authorList>
    </citation>
    <scope>NUCLEOTIDE SEQUENCE [LARGE SCALE GENOMIC DNA]</scope>
    <source>
        <strain evidence="2 3">SDUM040013</strain>
    </source>
</reference>
<feature type="transmembrane region" description="Helical" evidence="1">
    <location>
        <begin position="245"/>
        <end position="271"/>
    </location>
</feature>
<comment type="caution">
    <text evidence="2">The sequence shown here is derived from an EMBL/GenBank/DDBJ whole genome shotgun (WGS) entry which is preliminary data.</text>
</comment>
<gene>
    <name evidence="2" type="ORF">SCD92_18965</name>
</gene>
<dbReference type="RefSeq" id="WP_302723070.1">
    <property type="nucleotide sequence ID" value="NZ_JAULRU010000577.1"/>
</dbReference>
<organism evidence="2 3">
    <name type="scientific">Gilvimarinus gilvus</name>
    <dbReference type="NCBI Taxonomy" id="3058038"/>
    <lineage>
        <taxon>Bacteria</taxon>
        <taxon>Pseudomonadati</taxon>
        <taxon>Pseudomonadota</taxon>
        <taxon>Gammaproteobacteria</taxon>
        <taxon>Cellvibrionales</taxon>
        <taxon>Cellvibrionaceae</taxon>
        <taxon>Gilvimarinus</taxon>
    </lineage>
</organism>
<evidence type="ECO:0000313" key="2">
    <source>
        <dbReference type="EMBL" id="MDX6851459.1"/>
    </source>
</evidence>
<protein>
    <recommendedName>
        <fullName evidence="4">DUF2232 domain-containing protein</fullName>
    </recommendedName>
</protein>
<evidence type="ECO:0008006" key="4">
    <source>
        <dbReference type="Google" id="ProtNLM"/>
    </source>
</evidence>
<keyword evidence="1" id="KW-0472">Membrane</keyword>
<name>A0ABU4S2Q8_9GAMM</name>
<feature type="transmembrane region" description="Helical" evidence="1">
    <location>
        <begin position="213"/>
        <end position="233"/>
    </location>
</feature>
<feature type="transmembrane region" description="Helical" evidence="1">
    <location>
        <begin position="90"/>
        <end position="109"/>
    </location>
</feature>
<keyword evidence="1" id="KW-1133">Transmembrane helix</keyword>
<feature type="transmembrane region" description="Helical" evidence="1">
    <location>
        <begin position="147"/>
        <end position="167"/>
    </location>
</feature>
<feature type="transmembrane region" description="Helical" evidence="1">
    <location>
        <begin position="46"/>
        <end position="62"/>
    </location>
</feature>
<evidence type="ECO:0000313" key="3">
    <source>
        <dbReference type="Proteomes" id="UP001273505"/>
    </source>
</evidence>
<dbReference type="EMBL" id="JAXAFO010000062">
    <property type="protein sequence ID" value="MDX6851459.1"/>
    <property type="molecule type" value="Genomic_DNA"/>
</dbReference>
<keyword evidence="1" id="KW-0812">Transmembrane</keyword>